<protein>
    <submittedName>
        <fullName evidence="3">Xaa-Pro dipeptidase</fullName>
        <ecNumber evidence="3">3.4.13.9</ecNumber>
    </submittedName>
</protein>
<proteinExistence type="predicted"/>
<dbReference type="AlphaFoldDB" id="A0A7W9ZZE4"/>
<evidence type="ECO:0000313" key="4">
    <source>
        <dbReference type="Proteomes" id="UP000517187"/>
    </source>
</evidence>
<dbReference type="InterPro" id="IPR050659">
    <property type="entry name" value="Peptidase_M24B"/>
</dbReference>
<dbReference type="InterPro" id="IPR036005">
    <property type="entry name" value="Creatinase/aminopeptidase-like"/>
</dbReference>
<dbReference type="EC" id="3.4.13.9" evidence="3"/>
<dbReference type="RefSeq" id="WP_184697410.1">
    <property type="nucleotide sequence ID" value="NZ_JACIIJ010000018.1"/>
</dbReference>
<dbReference type="PANTHER" id="PTHR46112:SF3">
    <property type="entry name" value="AMINOPEPTIDASE YPDF"/>
    <property type="match status" value="1"/>
</dbReference>
<comment type="caution">
    <text evidence="3">The sequence shown here is derived from an EMBL/GenBank/DDBJ whole genome shotgun (WGS) entry which is preliminary data.</text>
</comment>
<accession>A0A7W9ZZE4</accession>
<feature type="domain" description="Creatinase N-terminal" evidence="2">
    <location>
        <begin position="18"/>
        <end position="147"/>
    </location>
</feature>
<organism evidence="3 4">
    <name type="scientific">Rhizobium leguminosarum</name>
    <dbReference type="NCBI Taxonomy" id="384"/>
    <lineage>
        <taxon>Bacteria</taxon>
        <taxon>Pseudomonadati</taxon>
        <taxon>Pseudomonadota</taxon>
        <taxon>Alphaproteobacteria</taxon>
        <taxon>Hyphomicrobiales</taxon>
        <taxon>Rhizobiaceae</taxon>
        <taxon>Rhizobium/Agrobacterium group</taxon>
        <taxon>Rhizobium</taxon>
    </lineage>
</organism>
<dbReference type="Pfam" id="PF00557">
    <property type="entry name" value="Peptidase_M24"/>
    <property type="match status" value="1"/>
</dbReference>
<dbReference type="InterPro" id="IPR000587">
    <property type="entry name" value="Creatinase_N"/>
</dbReference>
<evidence type="ECO:0000313" key="3">
    <source>
        <dbReference type="EMBL" id="MBB6224888.1"/>
    </source>
</evidence>
<dbReference type="Gene3D" id="3.90.230.10">
    <property type="entry name" value="Creatinase/methionine aminopeptidase superfamily"/>
    <property type="match status" value="1"/>
</dbReference>
<dbReference type="SUPFAM" id="SSF53092">
    <property type="entry name" value="Creatinase/prolidase N-terminal domain"/>
    <property type="match status" value="1"/>
</dbReference>
<dbReference type="EMBL" id="JACIIJ010000018">
    <property type="protein sequence ID" value="MBB6224888.1"/>
    <property type="molecule type" value="Genomic_DNA"/>
</dbReference>
<dbReference type="PANTHER" id="PTHR46112">
    <property type="entry name" value="AMINOPEPTIDASE"/>
    <property type="match status" value="1"/>
</dbReference>
<gene>
    <name evidence="3" type="ORF">GGE66_005909</name>
</gene>
<dbReference type="GO" id="GO:0102009">
    <property type="term" value="F:proline dipeptidase activity"/>
    <property type="evidence" value="ECO:0007669"/>
    <property type="project" value="UniProtKB-EC"/>
</dbReference>
<dbReference type="InterPro" id="IPR000994">
    <property type="entry name" value="Pept_M24"/>
</dbReference>
<dbReference type="Pfam" id="PF01321">
    <property type="entry name" value="Creatinase_N"/>
    <property type="match status" value="1"/>
</dbReference>
<evidence type="ECO:0000259" key="2">
    <source>
        <dbReference type="Pfam" id="PF01321"/>
    </source>
</evidence>
<feature type="domain" description="Peptidase M24" evidence="1">
    <location>
        <begin position="155"/>
        <end position="362"/>
    </location>
</feature>
<dbReference type="Gene3D" id="3.40.350.10">
    <property type="entry name" value="Creatinase/prolidase N-terminal domain"/>
    <property type="match status" value="1"/>
</dbReference>
<evidence type="ECO:0000259" key="1">
    <source>
        <dbReference type="Pfam" id="PF00557"/>
    </source>
</evidence>
<keyword evidence="3" id="KW-0224">Dipeptidase</keyword>
<sequence length="386" mass="42106">MSWQHPVPRITEDERQIRLAGLREAIDAEGLAGVLLGPTESLRYFTGLIWHPSERFLGALVTPTAVFYIVPGFERSRVETLPHLPGEILVWEEEESSAALISRLVGEGGRLALDDGLPLFFYHALAAAMGADKLADGGRLIRGLRRIKSPAEIALIQYAMNLTLDVHRQVHALLKPGIRSSEVVDFIDRRHRQAGADSGSTFCIVSFGAATSLPHGADGDQILGDGDVILVDTGCRIDGYHSDITRTYMLNGGNSAFERAWWIEREAQQAVFDAARIGAACSSLDDAARKVLAKHFLGPDYHLPGLPHRAGHGLGLEIHEEPYIVRGNHTPLAAGMCFSNEPMIVFPEKFGIRLEDHIYMTAEGPCWFTRPAVGPTEPFSGAGGMS</sequence>
<keyword evidence="3" id="KW-0378">Hydrolase</keyword>
<keyword evidence="3" id="KW-0645">Protease</keyword>
<name>A0A7W9ZZE4_RHILE</name>
<dbReference type="Proteomes" id="UP000517187">
    <property type="component" value="Unassembled WGS sequence"/>
</dbReference>
<dbReference type="SUPFAM" id="SSF55920">
    <property type="entry name" value="Creatinase/aminopeptidase"/>
    <property type="match status" value="1"/>
</dbReference>
<reference evidence="3 4" key="1">
    <citation type="submission" date="2020-08" db="EMBL/GenBank/DDBJ databases">
        <title>Genomic Encyclopedia of Type Strains, Phase IV (KMG-V): Genome sequencing to study the core and pangenomes of soil and plant-associated prokaryotes.</title>
        <authorList>
            <person name="Whitman W."/>
        </authorList>
    </citation>
    <scope>NUCLEOTIDE SEQUENCE [LARGE SCALE GENOMIC DNA]</scope>
    <source>
        <strain evidence="3 4">SEMIA 4011</strain>
    </source>
</reference>
<dbReference type="InterPro" id="IPR029149">
    <property type="entry name" value="Creatin/AminoP/Spt16_N"/>
</dbReference>